<keyword evidence="1" id="KW-0732">Signal</keyword>
<dbReference type="SUPFAM" id="SSF69322">
    <property type="entry name" value="Tricorn protease domain 2"/>
    <property type="match status" value="1"/>
</dbReference>
<dbReference type="AlphaFoldDB" id="A0A1F8CW39"/>
<dbReference type="Gene3D" id="2.130.10.10">
    <property type="entry name" value="YVTN repeat-like/Quinoprotein amine dehydrogenase"/>
    <property type="match status" value="1"/>
</dbReference>
<evidence type="ECO:0000313" key="3">
    <source>
        <dbReference type="Proteomes" id="UP000178999"/>
    </source>
</evidence>
<dbReference type="PROSITE" id="PS51257">
    <property type="entry name" value="PROKAR_LIPOPROTEIN"/>
    <property type="match status" value="1"/>
</dbReference>
<sequence>MKRLILIFIVLTTVLFACSNKPDKEEAEKLPSCLAIIDAAYIPGSNMLVLNTEDPYGETWGKDDGGHAVSIIRTVDLDTGELGVLSSPSNEYALLMKLSPNRQKVAFITQTKIADKGRIRVYEPGTNATTDFMFDENLWPNWFTWTPNSDSLIIEATLYPSRITQVWEIGETRGARLLFETDRGIGFVDFPPDNPAAFTYLRGDSVYVYNTDTNENTLLLQTDFHIGLAEWRSSNTLWLSSSDDTYYLYNLDTKELTPTGNYYPGVINPWNNQIRVEFQYHAENTDPEMVVVDASKADIKVTKITDGRHRVFWYNQTSLAYLDARNIIVFNLETGKESDLLQNICR</sequence>
<feature type="signal peptide" evidence="1">
    <location>
        <begin position="1"/>
        <end position="17"/>
    </location>
</feature>
<feature type="chain" id="PRO_5009535115" description="Dipeptidylpeptidase IV N-terminal domain-containing protein" evidence="1">
    <location>
        <begin position="18"/>
        <end position="346"/>
    </location>
</feature>
<evidence type="ECO:0000313" key="2">
    <source>
        <dbReference type="EMBL" id="OGM79948.1"/>
    </source>
</evidence>
<dbReference type="EMBL" id="MGHY01000005">
    <property type="protein sequence ID" value="OGM79948.1"/>
    <property type="molecule type" value="Genomic_DNA"/>
</dbReference>
<reference evidence="2 3" key="1">
    <citation type="journal article" date="2016" name="Nat. Commun.">
        <title>Thousands of microbial genomes shed light on interconnected biogeochemical processes in an aquifer system.</title>
        <authorList>
            <person name="Anantharaman K."/>
            <person name="Brown C.T."/>
            <person name="Hug L.A."/>
            <person name="Sharon I."/>
            <person name="Castelle C.J."/>
            <person name="Probst A.J."/>
            <person name="Thomas B.C."/>
            <person name="Singh A."/>
            <person name="Wilkins M.J."/>
            <person name="Karaoz U."/>
            <person name="Brodie E.L."/>
            <person name="Williams K.H."/>
            <person name="Hubbard S.S."/>
            <person name="Banfield J.F."/>
        </authorList>
    </citation>
    <scope>NUCLEOTIDE SEQUENCE [LARGE SCALE GENOMIC DNA]</scope>
</reference>
<dbReference type="Proteomes" id="UP000178999">
    <property type="component" value="Unassembled WGS sequence"/>
</dbReference>
<protein>
    <recommendedName>
        <fullName evidence="4">Dipeptidylpeptidase IV N-terminal domain-containing protein</fullName>
    </recommendedName>
</protein>
<evidence type="ECO:0008006" key="4">
    <source>
        <dbReference type="Google" id="ProtNLM"/>
    </source>
</evidence>
<dbReference type="InterPro" id="IPR015943">
    <property type="entry name" value="WD40/YVTN_repeat-like_dom_sf"/>
</dbReference>
<evidence type="ECO:0000256" key="1">
    <source>
        <dbReference type="SAM" id="SignalP"/>
    </source>
</evidence>
<accession>A0A1F8CW39</accession>
<comment type="caution">
    <text evidence="2">The sequence shown here is derived from an EMBL/GenBank/DDBJ whole genome shotgun (WGS) entry which is preliminary data.</text>
</comment>
<organism evidence="2 3">
    <name type="scientific">Candidatus Woesebacteria bacterium RIFOXYB1_FULL_38_16</name>
    <dbReference type="NCBI Taxonomy" id="1802538"/>
    <lineage>
        <taxon>Bacteria</taxon>
        <taxon>Candidatus Woeseibacteriota</taxon>
    </lineage>
</organism>
<name>A0A1F8CW39_9BACT</name>
<proteinExistence type="predicted"/>
<gene>
    <name evidence="2" type="ORF">A2382_04650</name>
</gene>